<dbReference type="EMBL" id="SLZZ01000023">
    <property type="protein sequence ID" value="TCS76665.1"/>
    <property type="molecule type" value="Genomic_DNA"/>
</dbReference>
<comment type="caution">
    <text evidence="3">The sequence shown here is derived from an EMBL/GenBank/DDBJ whole genome shotgun (WGS) entry which is preliminary data.</text>
</comment>
<dbReference type="Gene3D" id="3.40.50.720">
    <property type="entry name" value="NAD(P)-binding Rossmann-like Domain"/>
    <property type="match status" value="1"/>
</dbReference>
<dbReference type="Proteomes" id="UP000295726">
    <property type="component" value="Unassembled WGS sequence"/>
</dbReference>
<dbReference type="AlphaFoldDB" id="A0A4R3K2M2"/>
<reference evidence="3 4" key="1">
    <citation type="submission" date="2019-03" db="EMBL/GenBank/DDBJ databases">
        <title>Genomic Encyclopedia of Type Strains, Phase IV (KMG-IV): sequencing the most valuable type-strain genomes for metagenomic binning, comparative biology and taxonomic classification.</title>
        <authorList>
            <person name="Goeker M."/>
        </authorList>
    </citation>
    <scope>NUCLEOTIDE SEQUENCE [LARGE SCALE GENOMIC DNA]</scope>
    <source>
        <strain evidence="3 4">DSM 29489</strain>
    </source>
</reference>
<evidence type="ECO:0000256" key="2">
    <source>
        <dbReference type="ARBA" id="ARBA00023002"/>
    </source>
</evidence>
<keyword evidence="2" id="KW-0560">Oxidoreductase</keyword>
<dbReference type="InterPro" id="IPR020904">
    <property type="entry name" value="Sc_DH/Rdtase_CS"/>
</dbReference>
<proteinExistence type="inferred from homology"/>
<dbReference type="Pfam" id="PF13561">
    <property type="entry name" value="adh_short_C2"/>
    <property type="match status" value="1"/>
</dbReference>
<dbReference type="CDD" id="cd05233">
    <property type="entry name" value="SDR_c"/>
    <property type="match status" value="1"/>
</dbReference>
<gene>
    <name evidence="3" type="ORF">EDD59_12350</name>
</gene>
<dbReference type="SUPFAM" id="SSF51735">
    <property type="entry name" value="NAD(P)-binding Rossmann-fold domains"/>
    <property type="match status" value="1"/>
</dbReference>
<dbReference type="PANTHER" id="PTHR42760">
    <property type="entry name" value="SHORT-CHAIN DEHYDROGENASES/REDUCTASES FAMILY MEMBER"/>
    <property type="match status" value="1"/>
</dbReference>
<name>A0A4R3K2M2_9FIRM</name>
<dbReference type="PANTHER" id="PTHR42760:SF115">
    <property type="entry name" value="3-OXOACYL-[ACYL-CARRIER-PROTEIN] REDUCTASE FABG"/>
    <property type="match status" value="1"/>
</dbReference>
<dbReference type="PRINTS" id="PR00080">
    <property type="entry name" value="SDRFAMILY"/>
</dbReference>
<dbReference type="InterPro" id="IPR002347">
    <property type="entry name" value="SDR_fam"/>
</dbReference>
<dbReference type="PRINTS" id="PR00081">
    <property type="entry name" value="GDHRDH"/>
</dbReference>
<dbReference type="NCBIfam" id="NF005309">
    <property type="entry name" value="PRK06841.1"/>
    <property type="match status" value="1"/>
</dbReference>
<accession>A0A4R3K2M2</accession>
<dbReference type="FunFam" id="3.40.50.720:FF:000084">
    <property type="entry name" value="Short-chain dehydrogenase reductase"/>
    <property type="match status" value="1"/>
</dbReference>
<sequence>MGIFVHISSGRKFELIKYYGVDTEFSLEGKTAIITGGAAGIGRATAEFFSKKGVNLCLADLNPNVNEVAKKLQDNAIGLPGNAADGEYRKKVLEETLNVFGRVDILVNCAGIVALERAESLTEADWDRTMDVNLKASFMMAQMMGQYFIAHEVGGCIVNMASQAGVIALDKHVAYCASKGAVIAMTKVLAYEWGKYGIRVNAVSPTVVLTELGHKAWDGPVGDAFKKEIPSERFAEPDEIAAAIAFLCSGGAAMITGHNLIIDGGYTIK</sequence>
<protein>
    <submittedName>
        <fullName evidence="3">NAD(P)-dependent dehydrogenase (Short-subunit alcohol dehydrogenase family)</fullName>
    </submittedName>
</protein>
<dbReference type="InterPro" id="IPR036291">
    <property type="entry name" value="NAD(P)-bd_dom_sf"/>
</dbReference>
<dbReference type="NCBIfam" id="NF005559">
    <property type="entry name" value="PRK07231.1"/>
    <property type="match status" value="1"/>
</dbReference>
<dbReference type="GO" id="GO:0008206">
    <property type="term" value="P:bile acid metabolic process"/>
    <property type="evidence" value="ECO:0007669"/>
    <property type="project" value="UniProtKB-ARBA"/>
</dbReference>
<dbReference type="GO" id="GO:0016616">
    <property type="term" value="F:oxidoreductase activity, acting on the CH-OH group of donors, NAD or NADP as acceptor"/>
    <property type="evidence" value="ECO:0007669"/>
    <property type="project" value="TreeGrafter"/>
</dbReference>
<evidence type="ECO:0000313" key="4">
    <source>
        <dbReference type="Proteomes" id="UP000295726"/>
    </source>
</evidence>
<keyword evidence="4" id="KW-1185">Reference proteome</keyword>
<dbReference type="PROSITE" id="PS00061">
    <property type="entry name" value="ADH_SHORT"/>
    <property type="match status" value="1"/>
</dbReference>
<evidence type="ECO:0000313" key="3">
    <source>
        <dbReference type="EMBL" id="TCS76665.1"/>
    </source>
</evidence>
<evidence type="ECO:0000256" key="1">
    <source>
        <dbReference type="ARBA" id="ARBA00006484"/>
    </source>
</evidence>
<comment type="similarity">
    <text evidence="1">Belongs to the short-chain dehydrogenases/reductases (SDR) family.</text>
</comment>
<organism evidence="3 4">
    <name type="scientific">Muricomes intestini</name>
    <dbReference type="NCBI Taxonomy" id="1796634"/>
    <lineage>
        <taxon>Bacteria</taxon>
        <taxon>Bacillati</taxon>
        <taxon>Bacillota</taxon>
        <taxon>Clostridia</taxon>
        <taxon>Lachnospirales</taxon>
        <taxon>Lachnospiraceae</taxon>
        <taxon>Muricomes</taxon>
    </lineage>
</organism>